<comment type="caution">
    <text evidence="1">The sequence shown here is derived from an EMBL/GenBank/DDBJ whole genome shotgun (WGS) entry which is preliminary data.</text>
</comment>
<proteinExistence type="predicted"/>
<sequence length="67" mass="7828">MLYDIIAVSYNKKHVCNGSIMNSLVINMYLYNIACLAKKYFFDTKNILTYVLCTNITILKDSKIMMY</sequence>
<evidence type="ECO:0000313" key="1">
    <source>
        <dbReference type="EMBL" id="GAT78562.1"/>
    </source>
</evidence>
<dbReference type="Proteomes" id="UP000092731">
    <property type="component" value="Unassembled WGS sequence"/>
</dbReference>
<dbReference type="AlphaFoldDB" id="A0A170T3G8"/>
<reference evidence="2" key="1">
    <citation type="submission" date="2016-05" db="EMBL/GenBank/DDBJ databases">
        <title>Draft genome sequences of four strains of Ehrlichia ruminantium, a tick-borne pathogen of ruminants, isolated from Zimbabwe, The Gambia and Ghana.</title>
        <authorList>
            <person name="Nakao R."/>
            <person name="Jongejan F."/>
            <person name="Sugimoto C."/>
        </authorList>
    </citation>
    <scope>NUCLEOTIDE SEQUENCE [LARGE SCALE GENOMIC DNA]</scope>
    <source>
        <strain evidence="2">Pokoase 417</strain>
    </source>
</reference>
<organism evidence="1 2">
    <name type="scientific">Ehrlichia ruminantium</name>
    <name type="common">heartwater rickettsia</name>
    <name type="synonym">Cowdria ruminantium</name>
    <dbReference type="NCBI Taxonomy" id="779"/>
    <lineage>
        <taxon>Bacteria</taxon>
        <taxon>Pseudomonadati</taxon>
        <taxon>Pseudomonadota</taxon>
        <taxon>Alphaproteobacteria</taxon>
        <taxon>Rickettsiales</taxon>
        <taxon>Anaplasmataceae</taxon>
        <taxon>Ehrlichia</taxon>
    </lineage>
</organism>
<evidence type="ECO:0000313" key="2">
    <source>
        <dbReference type="Proteomes" id="UP000092731"/>
    </source>
</evidence>
<protein>
    <submittedName>
        <fullName evidence="1">Uncharacterized protein</fullName>
    </submittedName>
</protein>
<name>A0A170T3G8_EHRRU</name>
<gene>
    <name evidence="1" type="primary">phf19</name>
    <name evidence="1" type="ORF">EHRUM3_07880</name>
</gene>
<accession>A0A170T3G8</accession>
<dbReference type="EMBL" id="BDDM01000244">
    <property type="protein sequence ID" value="GAT78562.1"/>
    <property type="molecule type" value="Genomic_DNA"/>
</dbReference>